<dbReference type="EMBL" id="LSDD01000105">
    <property type="protein sequence ID" value="KXB64083.1"/>
    <property type="molecule type" value="Genomic_DNA"/>
</dbReference>
<reference evidence="2" key="1">
    <citation type="submission" date="2016-01" db="EMBL/GenBank/DDBJ databases">
        <authorList>
            <person name="Oliw E.H."/>
        </authorList>
    </citation>
    <scope>NUCLEOTIDE SEQUENCE [LARGE SCALE GENOMIC DNA]</scope>
    <source>
        <strain evidence="2">KA00185</strain>
    </source>
</reference>
<dbReference type="Proteomes" id="UP000070483">
    <property type="component" value="Unassembled WGS sequence"/>
</dbReference>
<evidence type="ECO:0000313" key="3">
    <source>
        <dbReference type="Proteomes" id="UP000070483"/>
    </source>
</evidence>
<keyword evidence="3" id="KW-1185">Reference proteome</keyword>
<dbReference type="Proteomes" id="UP000321501">
    <property type="component" value="Chromosome"/>
</dbReference>
<dbReference type="PIRSF" id="PIRSF034934">
    <property type="entry name" value="AbiF_AbiD"/>
    <property type="match status" value="1"/>
</dbReference>
<dbReference type="RefSeq" id="WP_231724330.1">
    <property type="nucleotide sequence ID" value="NZ_AP019835.1"/>
</dbReference>
<dbReference type="PATRIC" id="fig|157687.3.peg.1483"/>
<reference evidence="1 4" key="3">
    <citation type="submission" date="2019-07" db="EMBL/GenBank/DDBJ databases">
        <title>Complete Genome Sequence of Leptotrichia wadei Strain JMUB3934.</title>
        <authorList>
            <person name="Watanabe S."/>
            <person name="Cui L."/>
        </authorList>
    </citation>
    <scope>NUCLEOTIDE SEQUENCE [LARGE SCALE GENOMIC DNA]</scope>
    <source>
        <strain evidence="1 4">JMUB3934</strain>
    </source>
</reference>
<proteinExistence type="predicted"/>
<evidence type="ECO:0000313" key="2">
    <source>
        <dbReference type="EMBL" id="KXB64083.1"/>
    </source>
</evidence>
<accession>A0A134A8N2</accession>
<dbReference type="EMBL" id="AP019835">
    <property type="protein sequence ID" value="BBM49192.1"/>
    <property type="molecule type" value="Genomic_DNA"/>
</dbReference>
<evidence type="ECO:0000313" key="1">
    <source>
        <dbReference type="EMBL" id="BBM49192.1"/>
    </source>
</evidence>
<dbReference type="InterPro" id="IPR017034">
    <property type="entry name" value="Abi_system_AbiD/AbiF"/>
</dbReference>
<dbReference type="Pfam" id="PF07751">
    <property type="entry name" value="Abi_2"/>
    <property type="match status" value="1"/>
</dbReference>
<dbReference type="AlphaFoldDB" id="A0A134A8N2"/>
<reference evidence="3" key="2">
    <citation type="submission" date="2016-01" db="EMBL/GenBank/DDBJ databases">
        <authorList>
            <person name="Mitreva M."/>
            <person name="Pepin K.H."/>
            <person name="Mihindukulasuriya K.A."/>
            <person name="Fulton R."/>
            <person name="Fronick C."/>
            <person name="O'Laughlin M."/>
            <person name="Miner T."/>
            <person name="Herter B."/>
            <person name="Rosa B.A."/>
            <person name="Cordes M."/>
            <person name="Tomlinson C."/>
            <person name="Wollam A."/>
            <person name="Palsikar V.B."/>
            <person name="Mardis E.R."/>
            <person name="Wilson R.K."/>
        </authorList>
    </citation>
    <scope>NUCLEOTIDE SEQUENCE [LARGE SCALE GENOMIC DNA]</scope>
    <source>
        <strain evidence="3">KA00185</strain>
    </source>
</reference>
<dbReference type="STRING" id="157687.HMPREF3180_01491"/>
<organism evidence="2 3">
    <name type="scientific">Leptotrichia wadei</name>
    <dbReference type="NCBI Taxonomy" id="157687"/>
    <lineage>
        <taxon>Bacteria</taxon>
        <taxon>Fusobacteriati</taxon>
        <taxon>Fusobacteriota</taxon>
        <taxon>Fusobacteriia</taxon>
        <taxon>Fusobacteriales</taxon>
        <taxon>Leptotrichiaceae</taxon>
        <taxon>Leptotrichia</taxon>
    </lineage>
</organism>
<protein>
    <submittedName>
        <fullName evidence="2">Abi-like protein</fullName>
    </submittedName>
</protein>
<evidence type="ECO:0000313" key="4">
    <source>
        <dbReference type="Proteomes" id="UP000321501"/>
    </source>
</evidence>
<gene>
    <name evidence="2" type="ORF">HMPREF3180_01491</name>
    <name evidence="1" type="ORF">JMUB3934_0487</name>
</gene>
<name>A0A134A8N2_9FUSO</name>
<sequence>MSKEYLEITEQLELFKKRGMIVENEEKALEKLVFINYYKLKEASLPFFFENKYIENTRFEDIVFRFYEDRNLRLYFMRIIEKIEISLKTNFSRILGREFQELGYLDFKKWTDSNEYCKHFIKYKEKEFLKRRNINISQSRNKLIKEYNDVNKIPIWLIVDILTFGEILDLYKLMKKEYQKEIADNHNITVSIFISWLENINLIRNLSAHNSNVLDILFRTKPKILNRWKDKILINPKNGKTVDKISKSILIMEHLTLSINKDFPGNAIKKCLLRLYKRDMRILKQIGFKDIENVKNLKI</sequence>
<dbReference type="InterPro" id="IPR011664">
    <property type="entry name" value="Abi_system_AbiD/AbiF-like"/>
</dbReference>